<evidence type="ECO:0000256" key="1">
    <source>
        <dbReference type="SAM" id="MobiDB-lite"/>
    </source>
</evidence>
<feature type="domain" description="EF-hand" evidence="2">
    <location>
        <begin position="115"/>
        <end position="150"/>
    </location>
</feature>
<evidence type="ECO:0000259" key="2">
    <source>
        <dbReference type="PROSITE" id="PS50222"/>
    </source>
</evidence>
<evidence type="ECO:0000313" key="4">
    <source>
        <dbReference type="Proteomes" id="UP000187735"/>
    </source>
</evidence>
<keyword evidence="4" id="KW-1185">Reference proteome</keyword>
<dbReference type="STRING" id="1891926.Fuma_00352"/>
<reference evidence="3 4" key="1">
    <citation type="journal article" date="2016" name="Front. Microbiol.">
        <title>Fuerstia marisgermanicae gen. nov., sp. nov., an Unusual Member of the Phylum Planctomycetes from the German Wadden Sea.</title>
        <authorList>
            <person name="Kohn T."/>
            <person name="Heuer A."/>
            <person name="Jogler M."/>
            <person name="Vollmers J."/>
            <person name="Boedeker C."/>
            <person name="Bunk B."/>
            <person name="Rast P."/>
            <person name="Borchert D."/>
            <person name="Glockner I."/>
            <person name="Freese H.M."/>
            <person name="Klenk H.P."/>
            <person name="Overmann J."/>
            <person name="Kaster A.K."/>
            <person name="Rohde M."/>
            <person name="Wiegand S."/>
            <person name="Jogler C."/>
        </authorList>
    </citation>
    <scope>NUCLEOTIDE SEQUENCE [LARGE SCALE GENOMIC DNA]</scope>
    <source>
        <strain evidence="3 4">NH11</strain>
    </source>
</reference>
<dbReference type="RefSeq" id="WP_077022619.1">
    <property type="nucleotide sequence ID" value="NZ_CP017641.1"/>
</dbReference>
<name>A0A1P8W9N3_9PLAN</name>
<evidence type="ECO:0000313" key="3">
    <source>
        <dbReference type="EMBL" id="APZ90768.1"/>
    </source>
</evidence>
<accession>A0A1P8W9N3</accession>
<dbReference type="GO" id="GO:0005509">
    <property type="term" value="F:calcium ion binding"/>
    <property type="evidence" value="ECO:0007669"/>
    <property type="project" value="InterPro"/>
</dbReference>
<feature type="region of interest" description="Disordered" evidence="1">
    <location>
        <begin position="152"/>
        <end position="183"/>
    </location>
</feature>
<dbReference type="AlphaFoldDB" id="A0A1P8W9N3"/>
<dbReference type="KEGG" id="fmr:Fuma_00352"/>
<dbReference type="PROSITE" id="PS50222">
    <property type="entry name" value="EF_HAND_2"/>
    <property type="match status" value="1"/>
</dbReference>
<feature type="region of interest" description="Disordered" evidence="1">
    <location>
        <begin position="26"/>
        <end position="49"/>
    </location>
</feature>
<protein>
    <recommendedName>
        <fullName evidence="2">EF-hand domain-containing protein</fullName>
    </recommendedName>
</protein>
<dbReference type="InterPro" id="IPR002048">
    <property type="entry name" value="EF_hand_dom"/>
</dbReference>
<dbReference type="PROSITE" id="PS00018">
    <property type="entry name" value="EF_HAND_1"/>
    <property type="match status" value="1"/>
</dbReference>
<proteinExistence type="predicted"/>
<dbReference type="EMBL" id="CP017641">
    <property type="protein sequence ID" value="APZ90768.1"/>
    <property type="molecule type" value="Genomic_DNA"/>
</dbReference>
<organism evidence="3 4">
    <name type="scientific">Fuerstiella marisgermanici</name>
    <dbReference type="NCBI Taxonomy" id="1891926"/>
    <lineage>
        <taxon>Bacteria</taxon>
        <taxon>Pseudomonadati</taxon>
        <taxon>Planctomycetota</taxon>
        <taxon>Planctomycetia</taxon>
        <taxon>Planctomycetales</taxon>
        <taxon>Planctomycetaceae</taxon>
        <taxon>Fuerstiella</taxon>
    </lineage>
</organism>
<sequence>MLKDVTRIIAIVCVFSVLSDFAVAQRGGGGGPRGRAGGQGGLGGGGNASTGGGGMCSRMSGSASSGNQGNAITGNFFANSAGGSNLMTPMAGMRQQRGQRLQNNAVAAGANRNRPTADQFVRAASRFDADSDGELNETELTEVATAVINELRSRQHASPPRASGNRSVVAGNQGRPANAIPPNASMEKLTNAFVSKALSYDRDNSATLNAAETRALATAFIRSLS</sequence>
<dbReference type="InterPro" id="IPR018247">
    <property type="entry name" value="EF_Hand_1_Ca_BS"/>
</dbReference>
<dbReference type="Proteomes" id="UP000187735">
    <property type="component" value="Chromosome"/>
</dbReference>
<gene>
    <name evidence="3" type="ORF">Fuma_00352</name>
</gene>